<name>A0ABR6SI13_ANAVA</name>
<reference evidence="2 3" key="1">
    <citation type="submission" date="2019-11" db="EMBL/GenBank/DDBJ databases">
        <title>Comparison of genomes from free-living endosymbiotic cyanobacteria isolated from Azolla.</title>
        <authorList>
            <person name="Thiel T."/>
            <person name="Pratte B."/>
        </authorList>
    </citation>
    <scope>NUCLEOTIDE SEQUENCE [LARGE SCALE GENOMIC DNA]</scope>
    <source>
        <strain evidence="2 3">N2B</strain>
        <plasmid evidence="2">pN2B-C</plasmid>
    </source>
</reference>
<keyword evidence="2" id="KW-0614">Plasmid</keyword>
<sequence>MYSTKGLQRLAQMLSLSASIVSLSLPILAAEANNQPLSWNLSRDLMIGFNGNPTRTWTFMKAQTIHNPGSYQSLEKLASPCRNYVGVLLTNIRCWQRVETPSAFIPYFGVYHLNPSTPIPVPDSSIGLAGLAVAHPTVNNAVVLRWTSPIQGQVSVLGRIAPVGACGNGIKWFLDQENQPQTLLSGSTNSIAGQASSFIKSDIQVSVGSSLYFIIDSDGNENCDTTTLDILIVAQN</sequence>
<protein>
    <submittedName>
        <fullName evidence="2">Uncharacterized protein</fullName>
    </submittedName>
</protein>
<feature type="chain" id="PRO_5046657086" evidence="1">
    <location>
        <begin position="30"/>
        <end position="236"/>
    </location>
</feature>
<feature type="signal peptide" evidence="1">
    <location>
        <begin position="1"/>
        <end position="29"/>
    </location>
</feature>
<accession>A0ABR6SI13</accession>
<evidence type="ECO:0000313" key="3">
    <source>
        <dbReference type="Proteomes" id="UP000570851"/>
    </source>
</evidence>
<dbReference type="EMBL" id="JACKZP010000307">
    <property type="protein sequence ID" value="MBC1306025.1"/>
    <property type="molecule type" value="Genomic_DNA"/>
</dbReference>
<dbReference type="GeneID" id="58727398"/>
<comment type="caution">
    <text evidence="2">The sequence shown here is derived from an EMBL/GenBank/DDBJ whole genome shotgun (WGS) entry which is preliminary data.</text>
</comment>
<dbReference type="RefSeq" id="WP_011316850.1">
    <property type="nucleotide sequence ID" value="NZ_JACKZP010000307.1"/>
</dbReference>
<geneLocation type="plasmid" evidence="2">
    <name>pN2B-C</name>
</geneLocation>
<keyword evidence="3" id="KW-1185">Reference proteome</keyword>
<dbReference type="Proteomes" id="UP000570851">
    <property type="component" value="Unassembled WGS sequence"/>
</dbReference>
<proteinExistence type="predicted"/>
<gene>
    <name evidence="2" type="ORF">GNE12_29580</name>
</gene>
<organism evidence="2 3">
    <name type="scientific">Trichormus variabilis N2B</name>
    <dbReference type="NCBI Taxonomy" id="2681315"/>
    <lineage>
        <taxon>Bacteria</taxon>
        <taxon>Bacillati</taxon>
        <taxon>Cyanobacteriota</taxon>
        <taxon>Cyanophyceae</taxon>
        <taxon>Nostocales</taxon>
        <taxon>Nostocaceae</taxon>
        <taxon>Trichormus</taxon>
    </lineage>
</organism>
<keyword evidence="1" id="KW-0732">Signal</keyword>
<evidence type="ECO:0000313" key="2">
    <source>
        <dbReference type="EMBL" id="MBC1306025.1"/>
    </source>
</evidence>
<evidence type="ECO:0000256" key="1">
    <source>
        <dbReference type="SAM" id="SignalP"/>
    </source>
</evidence>